<gene>
    <name evidence="3" type="ordered locus">AciX9_3072</name>
</gene>
<dbReference type="InterPro" id="IPR002035">
    <property type="entry name" value="VWF_A"/>
</dbReference>
<protein>
    <submittedName>
        <fullName evidence="3">VWFA-related domain protein</fullName>
    </submittedName>
</protein>
<keyword evidence="4" id="KW-1185">Reference proteome</keyword>
<dbReference type="KEGG" id="acm:AciX9_3072"/>
<dbReference type="PaxDb" id="1198114-AciX9_3072"/>
<dbReference type="eggNOG" id="COG2304">
    <property type="taxonomic scope" value="Bacteria"/>
</dbReference>
<dbReference type="InterPro" id="IPR036465">
    <property type="entry name" value="vWFA_dom_sf"/>
</dbReference>
<dbReference type="SUPFAM" id="SSF53300">
    <property type="entry name" value="vWA-like"/>
    <property type="match status" value="1"/>
</dbReference>
<sequence length="448" mass="48100">MKEIVIAGAMALTLLGQQTGTGVAVAQQTTPQQQTIPDAPRPQGLPLTNVAPGKAPNTSNSNATDPDQPAVGSTLPNSPSQPTADDQGPPPVQPAPGQGPATFTLQLQTNFVEVPFTVKDNKGHLVPALSARDVRVYENGLRQHTAVFTSDPFPMSVAMVIDQSMPFDTMTRVNNSLEALPAAFASYDEVAVFTYNNGPRMQTDFTSGTSARLSAVLERSKSSGREAMYYAPGEGLGHGIDINNGAQKEITPLGTGGGVGTPQGVTQVPREVHTLNDAILEAAKSLSKAKQGRRRIIYVISDGKEYGSVAKTKDVIKFLQTNNIQVFATLTGDASVEGLGFIERIHVPLMMRDNNLKAYTDATGGALFAEYRQKAIETSFSQVTEQVRTQYTIGYYSREPFIDGKYRKLEVQILKPNLNVIAKDGYFPSASQASRQRPTAPVSTTPNQ</sequence>
<dbReference type="InterPro" id="IPR017802">
    <property type="entry name" value="VWFA-rel_acidobac-type"/>
</dbReference>
<evidence type="ECO:0000256" key="1">
    <source>
        <dbReference type="SAM" id="MobiDB-lite"/>
    </source>
</evidence>
<dbReference type="HOGENOM" id="CLU_049429_1_1_0"/>
<dbReference type="AlphaFoldDB" id="E8X0B1"/>
<dbReference type="Gene3D" id="3.40.50.410">
    <property type="entry name" value="von Willebrand factor, type A domain"/>
    <property type="match status" value="1"/>
</dbReference>
<evidence type="ECO:0000313" key="4">
    <source>
        <dbReference type="Proteomes" id="UP000000343"/>
    </source>
</evidence>
<dbReference type="NCBIfam" id="TIGR03436">
    <property type="entry name" value="acidobact_VWFA"/>
    <property type="match status" value="1"/>
</dbReference>
<feature type="compositionally biased region" description="Polar residues" evidence="1">
    <location>
        <begin position="56"/>
        <end position="65"/>
    </location>
</feature>
<feature type="compositionally biased region" description="Polar residues" evidence="1">
    <location>
        <begin position="74"/>
        <end position="83"/>
    </location>
</feature>
<organism evidence="4">
    <name type="scientific">Granulicella tundricola (strain ATCC BAA-1859 / DSM 23138 / MP5ACTX9)</name>
    <dbReference type="NCBI Taxonomy" id="1198114"/>
    <lineage>
        <taxon>Bacteria</taxon>
        <taxon>Pseudomonadati</taxon>
        <taxon>Acidobacteriota</taxon>
        <taxon>Terriglobia</taxon>
        <taxon>Terriglobales</taxon>
        <taxon>Acidobacteriaceae</taxon>
        <taxon>Granulicella</taxon>
    </lineage>
</organism>
<evidence type="ECO:0000313" key="3">
    <source>
        <dbReference type="EMBL" id="ADW70092.1"/>
    </source>
</evidence>
<dbReference type="RefSeq" id="WP_013581406.1">
    <property type="nucleotide sequence ID" value="NC_015064.1"/>
</dbReference>
<evidence type="ECO:0000259" key="2">
    <source>
        <dbReference type="PROSITE" id="PS50234"/>
    </source>
</evidence>
<feature type="domain" description="VWFA" evidence="2">
    <location>
        <begin position="156"/>
        <end position="387"/>
    </location>
</feature>
<proteinExistence type="predicted"/>
<dbReference type="Proteomes" id="UP000000343">
    <property type="component" value="Chromosome"/>
</dbReference>
<accession>E8X0B1</accession>
<dbReference type="STRING" id="1198114.AciX9_3072"/>
<dbReference type="EMBL" id="CP002480">
    <property type="protein sequence ID" value="ADW70092.1"/>
    <property type="molecule type" value="Genomic_DNA"/>
</dbReference>
<reference evidence="4" key="1">
    <citation type="submission" date="2011-01" db="EMBL/GenBank/DDBJ databases">
        <title>Complete sequence of chromosome of Acidobacterium sp. MP5ACTX9.</title>
        <authorList>
            <consortium name="US DOE Joint Genome Institute"/>
            <person name="Lucas S."/>
            <person name="Copeland A."/>
            <person name="Lapidus A."/>
            <person name="Cheng J.-F."/>
            <person name="Goodwin L."/>
            <person name="Pitluck S."/>
            <person name="Teshima H."/>
            <person name="Detter J.C."/>
            <person name="Han C."/>
            <person name="Tapia R."/>
            <person name="Land M."/>
            <person name="Hauser L."/>
            <person name="Kyrpides N."/>
            <person name="Ivanova N."/>
            <person name="Ovchinnikova G."/>
            <person name="Pagani I."/>
            <person name="Rawat S.R."/>
            <person name="Mannisto M."/>
            <person name="Haggblom M.M."/>
            <person name="Woyke T."/>
        </authorList>
    </citation>
    <scope>NUCLEOTIDE SEQUENCE [LARGE SCALE GENOMIC DNA]</scope>
    <source>
        <strain evidence="4">MP5ACTX9</strain>
    </source>
</reference>
<dbReference type="PROSITE" id="PS50234">
    <property type="entry name" value="VWFA"/>
    <property type="match status" value="1"/>
</dbReference>
<feature type="region of interest" description="Disordered" evidence="1">
    <location>
        <begin position="25"/>
        <end position="102"/>
    </location>
</feature>
<name>E8X0B1_GRATM</name>